<proteinExistence type="predicted"/>
<dbReference type="EMBL" id="ML978351">
    <property type="protein sequence ID" value="KAF2023414.1"/>
    <property type="molecule type" value="Genomic_DNA"/>
</dbReference>
<evidence type="ECO:0000313" key="1">
    <source>
        <dbReference type="EMBL" id="KAF2023414.1"/>
    </source>
</evidence>
<organism evidence="1 2">
    <name type="scientific">Setomelanomma holmii</name>
    <dbReference type="NCBI Taxonomy" id="210430"/>
    <lineage>
        <taxon>Eukaryota</taxon>
        <taxon>Fungi</taxon>
        <taxon>Dikarya</taxon>
        <taxon>Ascomycota</taxon>
        <taxon>Pezizomycotina</taxon>
        <taxon>Dothideomycetes</taxon>
        <taxon>Pleosporomycetidae</taxon>
        <taxon>Pleosporales</taxon>
        <taxon>Pleosporineae</taxon>
        <taxon>Phaeosphaeriaceae</taxon>
        <taxon>Setomelanomma</taxon>
    </lineage>
</organism>
<protein>
    <submittedName>
        <fullName evidence="1">Uncharacterized protein</fullName>
    </submittedName>
</protein>
<name>A0A9P4LGQ1_9PLEO</name>
<keyword evidence="2" id="KW-1185">Reference proteome</keyword>
<sequence>MIEDRRLDVFELLPGLPLSHASNMKLPSWVPDYPRPALVTPCKRTPLAPDSSTLGWGANNRNMYRWEHRIESDFLYAHGMIVDALATDLAAVDALTVGAQMLTLLLNKATKAWQARGEVYTENPKPNQESLRLALLADFHVFDGRSCEKAEQAYARVTKPYDPRNETQRHDFKAREQAEREKDNVGKIRIAMQGRRLWFTTCGRFASGSSLAEDDIVCVLHGASNRWPSDRLPEAPTL</sequence>
<gene>
    <name evidence="1" type="ORF">EK21DRAFT_118785</name>
</gene>
<dbReference type="Proteomes" id="UP000799777">
    <property type="component" value="Unassembled WGS sequence"/>
</dbReference>
<dbReference type="AlphaFoldDB" id="A0A9P4LGQ1"/>
<comment type="caution">
    <text evidence="1">The sequence shown here is derived from an EMBL/GenBank/DDBJ whole genome shotgun (WGS) entry which is preliminary data.</text>
</comment>
<evidence type="ECO:0000313" key="2">
    <source>
        <dbReference type="Proteomes" id="UP000799777"/>
    </source>
</evidence>
<accession>A0A9P4LGQ1</accession>
<reference evidence="1" key="1">
    <citation type="journal article" date="2020" name="Stud. Mycol.">
        <title>101 Dothideomycetes genomes: a test case for predicting lifestyles and emergence of pathogens.</title>
        <authorList>
            <person name="Haridas S."/>
            <person name="Albert R."/>
            <person name="Binder M."/>
            <person name="Bloem J."/>
            <person name="Labutti K."/>
            <person name="Salamov A."/>
            <person name="Andreopoulos B."/>
            <person name="Baker S."/>
            <person name="Barry K."/>
            <person name="Bills G."/>
            <person name="Bluhm B."/>
            <person name="Cannon C."/>
            <person name="Castanera R."/>
            <person name="Culley D."/>
            <person name="Daum C."/>
            <person name="Ezra D."/>
            <person name="Gonzalez J."/>
            <person name="Henrissat B."/>
            <person name="Kuo A."/>
            <person name="Liang C."/>
            <person name="Lipzen A."/>
            <person name="Lutzoni F."/>
            <person name="Magnuson J."/>
            <person name="Mondo S."/>
            <person name="Nolan M."/>
            <person name="Ohm R."/>
            <person name="Pangilinan J."/>
            <person name="Park H.-J."/>
            <person name="Ramirez L."/>
            <person name="Alfaro M."/>
            <person name="Sun H."/>
            <person name="Tritt A."/>
            <person name="Yoshinaga Y."/>
            <person name="Zwiers L.-H."/>
            <person name="Turgeon B."/>
            <person name="Goodwin S."/>
            <person name="Spatafora J."/>
            <person name="Crous P."/>
            <person name="Grigoriev I."/>
        </authorList>
    </citation>
    <scope>NUCLEOTIDE SEQUENCE</scope>
    <source>
        <strain evidence="1">CBS 110217</strain>
    </source>
</reference>